<dbReference type="Pfam" id="PF23069">
    <property type="entry name" value="DUF7042"/>
    <property type="match status" value="2"/>
</dbReference>
<dbReference type="AlphaFoldDB" id="A0AAD9L541"/>
<feature type="domain" description="DUF7042" evidence="1">
    <location>
        <begin position="403"/>
        <end position="542"/>
    </location>
</feature>
<evidence type="ECO:0000259" key="3">
    <source>
        <dbReference type="Pfam" id="PF23071"/>
    </source>
</evidence>
<reference evidence="4" key="1">
    <citation type="journal article" date="2023" name="Mol. Biol. Evol.">
        <title>Third-Generation Sequencing Reveals the Adaptive Role of the Epigenome in Three Deep-Sea Polychaetes.</title>
        <authorList>
            <person name="Perez M."/>
            <person name="Aroh O."/>
            <person name="Sun Y."/>
            <person name="Lan Y."/>
            <person name="Juniper S.K."/>
            <person name="Young C.R."/>
            <person name="Angers B."/>
            <person name="Qian P.Y."/>
        </authorList>
    </citation>
    <scope>NUCLEOTIDE SEQUENCE</scope>
    <source>
        <strain evidence="4">R07B-5</strain>
    </source>
</reference>
<dbReference type="Pfam" id="PF23071">
    <property type="entry name" value="DUF7044"/>
    <property type="match status" value="1"/>
</dbReference>
<keyword evidence="5" id="KW-1185">Reference proteome</keyword>
<proteinExistence type="predicted"/>
<dbReference type="Pfam" id="PF23070">
    <property type="entry name" value="DUF7043"/>
    <property type="match status" value="1"/>
</dbReference>
<sequence length="609" mass="70514">MPEHFWGDYYSIDRGDSLETFFTKDGIKNKHTTGGCVDYVFTDKTDALGRYDAKVLFHNTLSDCYQCFDLLYRTPNILQYKMSTCVSSSKPTLADVCNTIDPQLEHLTMFKKTTEIVNCKTTFEGMFHFSYEVDYGGGGICDSPRSSIIACQEPGSPYVDNQVFFMNYGKCPAIGSSKNKYIKYQCLGQWIDKAGKVWAAVADLGTDIYRERFKCLLTRYNQQRSDNKRRWVMSRFATCSSLKNAYDGDIRLILLPAVYGTQLVEPACNLPRNFTGTWYTRGEFDTHVQINSTHIYFKTKLDEFTYKETYFTCQQNRDSRYLLSVVTVGKCEVDYVCMDMMPRHHNIIRWRMGRPYRQVPGEQALPNFLHKKFRQACAWSSFTIDRNNTAWKYKTFILDPPAPIDCPLGGRYSFVQTGAIEEQYYTRIRGITQRPRHQIGCLSYTTEFKSCTDNPKKVYIDAEYCSTVDHTARPIGEYDEPDRELTCVGYWMEDMRSYLITYDEEDPVTKFRCWVYERLDWRVMVISRSTTAACGVDQTAKSFRYEEGASLFLQLQESERDYDDCPQRYDTGADPYIKQAKIFVMAAADRHSAPLLGSLCLLSLVIYLS</sequence>
<dbReference type="Proteomes" id="UP001209878">
    <property type="component" value="Unassembled WGS sequence"/>
</dbReference>
<comment type="caution">
    <text evidence="4">The sequence shown here is derived from an EMBL/GenBank/DDBJ whole genome shotgun (WGS) entry which is preliminary data.</text>
</comment>
<evidence type="ECO:0000259" key="1">
    <source>
        <dbReference type="Pfam" id="PF23069"/>
    </source>
</evidence>
<accession>A0AAD9L541</accession>
<evidence type="ECO:0000313" key="5">
    <source>
        <dbReference type="Proteomes" id="UP001209878"/>
    </source>
</evidence>
<dbReference type="InterPro" id="IPR055470">
    <property type="entry name" value="DUF7042"/>
</dbReference>
<dbReference type="EMBL" id="JAODUO010000335">
    <property type="protein sequence ID" value="KAK2182820.1"/>
    <property type="molecule type" value="Genomic_DNA"/>
</dbReference>
<organism evidence="4 5">
    <name type="scientific">Ridgeia piscesae</name>
    <name type="common">Tubeworm</name>
    <dbReference type="NCBI Taxonomy" id="27915"/>
    <lineage>
        <taxon>Eukaryota</taxon>
        <taxon>Metazoa</taxon>
        <taxon>Spiralia</taxon>
        <taxon>Lophotrochozoa</taxon>
        <taxon>Annelida</taxon>
        <taxon>Polychaeta</taxon>
        <taxon>Sedentaria</taxon>
        <taxon>Canalipalpata</taxon>
        <taxon>Sabellida</taxon>
        <taxon>Siboglinidae</taxon>
        <taxon>Ridgeia</taxon>
    </lineage>
</organism>
<evidence type="ECO:0000313" key="4">
    <source>
        <dbReference type="EMBL" id="KAK2182820.1"/>
    </source>
</evidence>
<name>A0AAD9L541_RIDPI</name>
<dbReference type="GO" id="GO:0042060">
    <property type="term" value="P:wound healing"/>
    <property type="evidence" value="ECO:0007669"/>
    <property type="project" value="TreeGrafter"/>
</dbReference>
<feature type="domain" description="DUF7044" evidence="3">
    <location>
        <begin position="2"/>
        <end position="98"/>
    </location>
</feature>
<dbReference type="InterPro" id="IPR055472">
    <property type="entry name" value="DUF7044"/>
</dbReference>
<dbReference type="InterPro" id="IPR055471">
    <property type="entry name" value="DUF7043"/>
</dbReference>
<feature type="domain" description="DUF7042" evidence="1">
    <location>
        <begin position="118"/>
        <end position="252"/>
    </location>
</feature>
<protein>
    <submittedName>
        <fullName evidence="4">Uncharacterized protein</fullName>
    </submittedName>
</protein>
<gene>
    <name evidence="4" type="ORF">NP493_335g04014</name>
</gene>
<dbReference type="PANTHER" id="PTHR22255">
    <property type="entry name" value="LP06548P"/>
    <property type="match status" value="1"/>
</dbReference>
<dbReference type="PANTHER" id="PTHR22255:SF1">
    <property type="entry name" value="LD32918P"/>
    <property type="match status" value="1"/>
</dbReference>
<feature type="domain" description="DUF7043" evidence="2">
    <location>
        <begin position="265"/>
        <end position="358"/>
    </location>
</feature>
<evidence type="ECO:0000259" key="2">
    <source>
        <dbReference type="Pfam" id="PF23070"/>
    </source>
</evidence>